<dbReference type="Gene3D" id="2.60.40.4380">
    <property type="entry name" value="Translational regulator CsrA"/>
    <property type="match status" value="1"/>
</dbReference>
<dbReference type="GO" id="GO:0006109">
    <property type="term" value="P:regulation of carbohydrate metabolic process"/>
    <property type="evidence" value="ECO:0007669"/>
    <property type="project" value="InterPro"/>
</dbReference>
<evidence type="ECO:0000256" key="2">
    <source>
        <dbReference type="ARBA" id="ARBA00022845"/>
    </source>
</evidence>
<name>A0A6J5QIA7_9CAUD</name>
<organism evidence="5">
    <name type="scientific">uncultured Caudovirales phage</name>
    <dbReference type="NCBI Taxonomy" id="2100421"/>
    <lineage>
        <taxon>Viruses</taxon>
        <taxon>Duplodnaviria</taxon>
        <taxon>Heunggongvirae</taxon>
        <taxon>Uroviricota</taxon>
        <taxon>Caudoviricetes</taxon>
        <taxon>Peduoviridae</taxon>
        <taxon>Maltschvirus</taxon>
        <taxon>Maltschvirus maltsch</taxon>
    </lineage>
</organism>
<evidence type="ECO:0000313" key="5">
    <source>
        <dbReference type="EMBL" id="CAB4180715.1"/>
    </source>
</evidence>
<dbReference type="PANTHER" id="PTHR34984:SF1">
    <property type="entry name" value="CARBON STORAGE REGULATOR"/>
    <property type="match status" value="1"/>
</dbReference>
<protein>
    <submittedName>
        <fullName evidence="5">CsrA RNA-binding global regulator CsrA</fullName>
    </submittedName>
</protein>
<accession>A0A6J5QIA7</accession>
<evidence type="ECO:0000256" key="3">
    <source>
        <dbReference type="ARBA" id="ARBA00022884"/>
    </source>
</evidence>
<evidence type="ECO:0000256" key="1">
    <source>
        <dbReference type="ARBA" id="ARBA00022490"/>
    </source>
</evidence>
<proteinExistence type="predicted"/>
<gene>
    <name evidence="5" type="ORF">UFOVP1045_89</name>
    <name evidence="6" type="ORF">UFOVP1194_43</name>
    <name evidence="7" type="ORF">UFOVP1641_39</name>
    <name evidence="4" type="ORF">UFOVP466_42</name>
</gene>
<keyword evidence="1" id="KW-0963">Cytoplasm</keyword>
<evidence type="ECO:0000313" key="4">
    <source>
        <dbReference type="EMBL" id="CAB4144464.1"/>
    </source>
</evidence>
<sequence>MLVLARELEETVVLTVGESRIVVKVVRVTNEGRVRLGFEAGPEVTIHRGEIQERIDAEKEGGES</sequence>
<dbReference type="GO" id="GO:0048027">
    <property type="term" value="F:mRNA 5'-UTR binding"/>
    <property type="evidence" value="ECO:0007669"/>
    <property type="project" value="TreeGrafter"/>
</dbReference>
<dbReference type="GO" id="GO:0006402">
    <property type="term" value="P:mRNA catabolic process"/>
    <property type="evidence" value="ECO:0007669"/>
    <property type="project" value="InterPro"/>
</dbReference>
<dbReference type="Pfam" id="PF02599">
    <property type="entry name" value="CsrA"/>
    <property type="match status" value="1"/>
</dbReference>
<dbReference type="InterPro" id="IPR003751">
    <property type="entry name" value="CsrA"/>
</dbReference>
<keyword evidence="2" id="KW-0810">Translation regulation</keyword>
<evidence type="ECO:0000313" key="7">
    <source>
        <dbReference type="EMBL" id="CAB4221802.1"/>
    </source>
</evidence>
<dbReference type="EMBL" id="LR797505">
    <property type="protein sequence ID" value="CAB4221802.1"/>
    <property type="molecule type" value="Genomic_DNA"/>
</dbReference>
<dbReference type="EMBL" id="LR796996">
    <property type="protein sequence ID" value="CAB4180715.1"/>
    <property type="molecule type" value="Genomic_DNA"/>
</dbReference>
<reference evidence="5" key="1">
    <citation type="submission" date="2020-05" db="EMBL/GenBank/DDBJ databases">
        <authorList>
            <person name="Chiriac C."/>
            <person name="Salcher M."/>
            <person name="Ghai R."/>
            <person name="Kavagutti S V."/>
        </authorList>
    </citation>
    <scope>NUCLEOTIDE SEQUENCE</scope>
</reference>
<dbReference type="InterPro" id="IPR036107">
    <property type="entry name" value="CsrA_sf"/>
</dbReference>
<evidence type="ECO:0000313" key="6">
    <source>
        <dbReference type="EMBL" id="CAB4190223.1"/>
    </source>
</evidence>
<dbReference type="EMBL" id="LR797152">
    <property type="protein sequence ID" value="CAB4190223.1"/>
    <property type="molecule type" value="Genomic_DNA"/>
</dbReference>
<dbReference type="EMBL" id="LR796439">
    <property type="protein sequence ID" value="CAB4144464.1"/>
    <property type="molecule type" value="Genomic_DNA"/>
</dbReference>
<dbReference type="SUPFAM" id="SSF117130">
    <property type="entry name" value="CsrA-like"/>
    <property type="match status" value="1"/>
</dbReference>
<dbReference type="PANTHER" id="PTHR34984">
    <property type="entry name" value="CARBON STORAGE REGULATOR"/>
    <property type="match status" value="1"/>
</dbReference>
<keyword evidence="3" id="KW-0694">RNA-binding</keyword>